<dbReference type="Pfam" id="PF07690">
    <property type="entry name" value="MFS_1"/>
    <property type="match status" value="1"/>
</dbReference>
<evidence type="ECO:0000256" key="1">
    <source>
        <dbReference type="ARBA" id="ARBA00022692"/>
    </source>
</evidence>
<evidence type="ECO:0000313" key="6">
    <source>
        <dbReference type="EMBL" id="CUU26221.1"/>
    </source>
</evidence>
<feature type="transmembrane region" description="Helical" evidence="4">
    <location>
        <begin position="220"/>
        <end position="240"/>
    </location>
</feature>
<dbReference type="OrthoDB" id="65739at2"/>
<geneLocation type="plasmid" evidence="7">
    <name>pEM01</name>
</geneLocation>
<organism evidence="6 7">
    <name type="scientific">Duffyella gerundensis</name>
    <dbReference type="NCBI Taxonomy" id="1619313"/>
    <lineage>
        <taxon>Bacteria</taxon>
        <taxon>Pseudomonadati</taxon>
        <taxon>Pseudomonadota</taxon>
        <taxon>Gammaproteobacteria</taxon>
        <taxon>Enterobacterales</taxon>
        <taxon>Erwiniaceae</taxon>
        <taxon>Duffyella</taxon>
    </lineage>
</organism>
<sequence>MLTLLSRLKTEQPARSNWSLAFCAGLLGIGQNGLLVSLPVLVTVTHLSLASWAALLTLGSMLFLPSSPWWGKQIEKRGAKPVVMAALLGYILSFVVLGAGIALLAALPHARASGLALLIVARIIYGVTVSGMVPACQVWSLQRAGLEGRMAALATISTGLSLGRLLGPLAAAGLLALNPFAPIWLMALAPLGALLVILPQHAAPASAEQSTVTARFSLRLLPFLGCALLLAASVSLMQLGLAPRLHAISQLSTTAISHHVALLLSVAAASTLLAQLLVVRPQKLSPLRLLLVAALVMSGGMIVMCQPSLLLFYAGCAIASFGTAMATPAYQLLLTDRLSSGKGAGLIAAGHTLGYGISALLVPLVARYAGEDSLIASALMLSLGFLLTTLFIQLRGPATS</sequence>
<keyword evidence="7" id="KW-1185">Reference proteome</keyword>
<accession>A0A0U5EF70</accession>
<feature type="transmembrane region" description="Helical" evidence="4">
    <location>
        <begin position="82"/>
        <end position="107"/>
    </location>
</feature>
<dbReference type="InterPro" id="IPR011701">
    <property type="entry name" value="MFS"/>
</dbReference>
<gene>
    <name evidence="6" type="ORF">EM595_p0525</name>
</gene>
<feature type="transmembrane region" description="Helical" evidence="4">
    <location>
        <begin position="181"/>
        <end position="199"/>
    </location>
</feature>
<feature type="transmembrane region" description="Helical" evidence="4">
    <location>
        <begin position="374"/>
        <end position="394"/>
    </location>
</feature>
<dbReference type="PATRIC" id="fig|1619313.3.peg.4155"/>
<reference evidence="7" key="1">
    <citation type="submission" date="2015-11" db="EMBL/GenBank/DDBJ databases">
        <authorList>
            <person name="Blom J."/>
        </authorList>
    </citation>
    <scope>NUCLEOTIDE SEQUENCE [LARGE SCALE GENOMIC DNA]</scope>
    <source>
        <plasmid evidence="7">pEM01</plasmid>
    </source>
</reference>
<dbReference type="PANTHER" id="PTHR23546:SF1">
    <property type="entry name" value="MEMBRANE PROTEIN"/>
    <property type="match status" value="1"/>
</dbReference>
<feature type="transmembrane region" description="Helical" evidence="4">
    <location>
        <begin position="49"/>
        <end position="70"/>
    </location>
</feature>
<dbReference type="InterPro" id="IPR020846">
    <property type="entry name" value="MFS_dom"/>
</dbReference>
<dbReference type="KEGG" id="ege:EM595_p0525"/>
<dbReference type="PANTHER" id="PTHR23546">
    <property type="entry name" value="TRANSPORT PROTEIN"/>
    <property type="match status" value="1"/>
</dbReference>
<keyword evidence="3 4" id="KW-0472">Membrane</keyword>
<evidence type="ECO:0000313" key="7">
    <source>
        <dbReference type="Proteomes" id="UP000059419"/>
    </source>
</evidence>
<feature type="transmembrane region" description="Helical" evidence="4">
    <location>
        <begin position="346"/>
        <end position="368"/>
    </location>
</feature>
<evidence type="ECO:0000256" key="2">
    <source>
        <dbReference type="ARBA" id="ARBA00022989"/>
    </source>
</evidence>
<dbReference type="AlphaFoldDB" id="A0A0U5EF70"/>
<keyword evidence="2 4" id="KW-1133">Transmembrane helix</keyword>
<dbReference type="PROSITE" id="PS50850">
    <property type="entry name" value="MFS"/>
    <property type="match status" value="1"/>
</dbReference>
<dbReference type="SUPFAM" id="SSF103473">
    <property type="entry name" value="MFS general substrate transporter"/>
    <property type="match status" value="1"/>
</dbReference>
<dbReference type="Gene3D" id="1.20.1250.20">
    <property type="entry name" value="MFS general substrate transporter like domains"/>
    <property type="match status" value="1"/>
</dbReference>
<dbReference type="Proteomes" id="UP000059419">
    <property type="component" value="Plasmid pEM01"/>
</dbReference>
<feature type="transmembrane region" description="Helical" evidence="4">
    <location>
        <begin position="20"/>
        <end position="43"/>
    </location>
</feature>
<name>A0A0U5EF70_9GAMM</name>
<dbReference type="GO" id="GO:0022857">
    <property type="term" value="F:transmembrane transporter activity"/>
    <property type="evidence" value="ECO:0007669"/>
    <property type="project" value="InterPro"/>
</dbReference>
<feature type="transmembrane region" description="Helical" evidence="4">
    <location>
        <begin position="151"/>
        <end position="175"/>
    </location>
</feature>
<dbReference type="InterPro" id="IPR036259">
    <property type="entry name" value="MFS_trans_sf"/>
</dbReference>
<feature type="transmembrane region" description="Helical" evidence="4">
    <location>
        <begin position="113"/>
        <end position="139"/>
    </location>
</feature>
<dbReference type="EMBL" id="LN907828">
    <property type="protein sequence ID" value="CUU26221.1"/>
    <property type="molecule type" value="Genomic_DNA"/>
</dbReference>
<evidence type="ECO:0000259" key="5">
    <source>
        <dbReference type="PROSITE" id="PS50850"/>
    </source>
</evidence>
<evidence type="ECO:0000256" key="4">
    <source>
        <dbReference type="SAM" id="Phobius"/>
    </source>
</evidence>
<feature type="domain" description="Major facilitator superfamily (MFS) profile" evidence="5">
    <location>
        <begin position="1"/>
        <end position="396"/>
    </location>
</feature>
<feature type="transmembrane region" description="Helical" evidence="4">
    <location>
        <begin position="310"/>
        <end position="334"/>
    </location>
</feature>
<keyword evidence="1 4" id="KW-0812">Transmembrane</keyword>
<dbReference type="RefSeq" id="WP_067436888.1">
    <property type="nucleotide sequence ID" value="NZ_LN907828.1"/>
</dbReference>
<evidence type="ECO:0000256" key="3">
    <source>
        <dbReference type="ARBA" id="ARBA00023136"/>
    </source>
</evidence>
<proteinExistence type="predicted"/>
<feature type="transmembrane region" description="Helical" evidence="4">
    <location>
        <begin position="260"/>
        <end position="279"/>
    </location>
</feature>
<protein>
    <submittedName>
        <fullName evidence="6">MFS transporter</fullName>
    </submittedName>
</protein>